<gene>
    <name evidence="1" type="ORF">NCTC11545_00761</name>
</gene>
<evidence type="ECO:0000313" key="1">
    <source>
        <dbReference type="EMBL" id="SQA93390.1"/>
    </source>
</evidence>
<dbReference type="Proteomes" id="UP000250169">
    <property type="component" value="Unassembled WGS sequence"/>
</dbReference>
<reference evidence="1 2" key="1">
    <citation type="submission" date="2018-06" db="EMBL/GenBank/DDBJ databases">
        <authorList>
            <consortium name="Pathogen Informatics"/>
            <person name="Doyle S."/>
        </authorList>
    </citation>
    <scope>NUCLEOTIDE SEQUENCE [LARGE SCALE GENOMIC DNA]</scope>
    <source>
        <strain evidence="1 2">NCTC11545</strain>
    </source>
</reference>
<accession>A0A2X2UVK4</accession>
<organism evidence="1 2">
    <name type="scientific">Capnocytophaga ochracea</name>
    <dbReference type="NCBI Taxonomy" id="1018"/>
    <lineage>
        <taxon>Bacteria</taxon>
        <taxon>Pseudomonadati</taxon>
        <taxon>Bacteroidota</taxon>
        <taxon>Flavobacteriia</taxon>
        <taxon>Flavobacteriales</taxon>
        <taxon>Flavobacteriaceae</taxon>
        <taxon>Capnocytophaga</taxon>
    </lineage>
</organism>
<name>A0A2X2UVK4_CAPOC</name>
<protein>
    <submittedName>
        <fullName evidence="1">Uncharacterized protein</fullName>
    </submittedName>
</protein>
<sequence>MRKFINNKPIGRAVKINITFNAVRFSLLMEMNSMIPSPILEGVNVTKRFYYFIYIDAGSEKNDKYIEGGDRYFFINGQHKVTYLVNDNEKTREGHFGLYPCIFIEEFDEDPPKIRVKNIKIIQSIGEEDTYIIEYHNLNIRNY</sequence>
<dbReference type="EMBL" id="UAVS01000001">
    <property type="protein sequence ID" value="SQA93390.1"/>
    <property type="molecule type" value="Genomic_DNA"/>
</dbReference>
<proteinExistence type="predicted"/>
<evidence type="ECO:0000313" key="2">
    <source>
        <dbReference type="Proteomes" id="UP000250169"/>
    </source>
</evidence>
<dbReference type="AlphaFoldDB" id="A0A2X2UVK4"/>
<dbReference type="RefSeq" id="WP_111972288.1">
    <property type="nucleotide sequence ID" value="NZ_UAVS01000001.1"/>
</dbReference>